<dbReference type="Proteomes" id="UP000233837">
    <property type="component" value="Unassembled WGS sequence"/>
</dbReference>
<dbReference type="PROSITE" id="PS50994">
    <property type="entry name" value="INTEGRASE"/>
    <property type="match status" value="1"/>
</dbReference>
<dbReference type="GO" id="GO:0006508">
    <property type="term" value="P:proteolysis"/>
    <property type="evidence" value="ECO:0007669"/>
    <property type="project" value="UniProtKB-KW"/>
</dbReference>
<dbReference type="SUPFAM" id="SSF53098">
    <property type="entry name" value="Ribonuclease H-like"/>
    <property type="match status" value="1"/>
</dbReference>
<keyword evidence="3" id="KW-0378">Hydrolase</keyword>
<dbReference type="GO" id="GO:0046872">
    <property type="term" value="F:metal ion binding"/>
    <property type="evidence" value="ECO:0007669"/>
    <property type="project" value="UniProtKB-KW"/>
</dbReference>
<dbReference type="Pfam" id="PF22936">
    <property type="entry name" value="Pol_BBD"/>
    <property type="match status" value="1"/>
</dbReference>
<reference evidence="5 6" key="2">
    <citation type="journal article" date="2017" name="Nature">
        <title>The Apostasia genome and the evolution of orchids.</title>
        <authorList>
            <person name="Zhang G.Q."/>
            <person name="Liu K.W."/>
            <person name="Li Z."/>
            <person name="Lohaus R."/>
            <person name="Hsiao Y.Y."/>
            <person name="Niu S.C."/>
            <person name="Wang J.Y."/>
            <person name="Lin Y.C."/>
            <person name="Xu Q."/>
            <person name="Chen L.J."/>
            <person name="Yoshida K."/>
            <person name="Fujiwara S."/>
            <person name="Wang Z.W."/>
            <person name="Zhang Y.Q."/>
            <person name="Mitsuda N."/>
            <person name="Wang M."/>
            <person name="Liu G.H."/>
            <person name="Pecoraro L."/>
            <person name="Huang H.X."/>
            <person name="Xiao X.J."/>
            <person name="Lin M."/>
            <person name="Wu X.Y."/>
            <person name="Wu W.L."/>
            <person name="Chen Y.Y."/>
            <person name="Chang S.B."/>
            <person name="Sakamoto S."/>
            <person name="Ohme-Takagi M."/>
            <person name="Yagi M."/>
            <person name="Zeng S.J."/>
            <person name="Shen C.Y."/>
            <person name="Yeh C.M."/>
            <person name="Luo Y.B."/>
            <person name="Tsai W.C."/>
            <person name="Van de Peer Y."/>
            <person name="Liu Z.J."/>
        </authorList>
    </citation>
    <scope>NUCLEOTIDE SEQUENCE [LARGE SCALE GENOMIC DNA]</scope>
    <source>
        <tissue evidence="5">The whole plant</tissue>
    </source>
</reference>
<dbReference type="InterPro" id="IPR057670">
    <property type="entry name" value="SH3_retrovirus"/>
</dbReference>
<dbReference type="Gene3D" id="3.30.420.10">
    <property type="entry name" value="Ribonuclease H-like superfamily/Ribonuclease H"/>
    <property type="match status" value="1"/>
</dbReference>
<name>A0A2I0V6M5_9ASPA</name>
<dbReference type="InterPro" id="IPR025724">
    <property type="entry name" value="GAG-pre-integrase_dom"/>
</dbReference>
<dbReference type="Pfam" id="PF13976">
    <property type="entry name" value="gag_pre-integrs"/>
    <property type="match status" value="1"/>
</dbReference>
<keyword evidence="2" id="KW-0479">Metal-binding</keyword>
<evidence type="ECO:0000256" key="2">
    <source>
        <dbReference type="ARBA" id="ARBA00022723"/>
    </source>
</evidence>
<organism evidence="5 6">
    <name type="scientific">Dendrobium catenatum</name>
    <dbReference type="NCBI Taxonomy" id="906689"/>
    <lineage>
        <taxon>Eukaryota</taxon>
        <taxon>Viridiplantae</taxon>
        <taxon>Streptophyta</taxon>
        <taxon>Embryophyta</taxon>
        <taxon>Tracheophyta</taxon>
        <taxon>Spermatophyta</taxon>
        <taxon>Magnoliopsida</taxon>
        <taxon>Liliopsida</taxon>
        <taxon>Asparagales</taxon>
        <taxon>Orchidaceae</taxon>
        <taxon>Epidendroideae</taxon>
        <taxon>Malaxideae</taxon>
        <taxon>Dendrobiinae</taxon>
        <taxon>Dendrobium</taxon>
    </lineage>
</organism>
<dbReference type="PANTHER" id="PTHR42648:SF26">
    <property type="entry name" value="INTEGRASE CATALYTIC DOMAIN-CONTAINING PROTEIN"/>
    <property type="match status" value="1"/>
</dbReference>
<gene>
    <name evidence="5" type="ORF">MA16_Dca024856</name>
</gene>
<protein>
    <submittedName>
        <fullName evidence="5">Retrovirus-related Pol polyprotein from transposon TNT 1-94</fullName>
    </submittedName>
</protein>
<keyword evidence="1" id="KW-0645">Protease</keyword>
<dbReference type="GO" id="GO:0015074">
    <property type="term" value="P:DNA integration"/>
    <property type="evidence" value="ECO:0007669"/>
    <property type="project" value="InterPro"/>
</dbReference>
<evidence type="ECO:0000313" key="6">
    <source>
        <dbReference type="Proteomes" id="UP000233837"/>
    </source>
</evidence>
<keyword evidence="6" id="KW-1185">Reference proteome</keyword>
<dbReference type="EMBL" id="KZ504167">
    <property type="protein sequence ID" value="PKU59058.1"/>
    <property type="molecule type" value="Genomic_DNA"/>
</dbReference>
<evidence type="ECO:0000256" key="1">
    <source>
        <dbReference type="ARBA" id="ARBA00022670"/>
    </source>
</evidence>
<evidence type="ECO:0000313" key="5">
    <source>
        <dbReference type="EMBL" id="PKU59058.1"/>
    </source>
</evidence>
<reference evidence="5 6" key="1">
    <citation type="journal article" date="2016" name="Sci. Rep.">
        <title>The Dendrobium catenatum Lindl. genome sequence provides insights into polysaccharide synthase, floral development and adaptive evolution.</title>
        <authorList>
            <person name="Zhang G.Q."/>
            <person name="Xu Q."/>
            <person name="Bian C."/>
            <person name="Tsai W.C."/>
            <person name="Yeh C.M."/>
            <person name="Liu K.W."/>
            <person name="Yoshida K."/>
            <person name="Zhang L.S."/>
            <person name="Chang S.B."/>
            <person name="Chen F."/>
            <person name="Shi Y."/>
            <person name="Su Y.Y."/>
            <person name="Zhang Y.Q."/>
            <person name="Chen L.J."/>
            <person name="Yin Y."/>
            <person name="Lin M."/>
            <person name="Huang H."/>
            <person name="Deng H."/>
            <person name="Wang Z.W."/>
            <person name="Zhu S.L."/>
            <person name="Zhao X."/>
            <person name="Deng C."/>
            <person name="Niu S.C."/>
            <person name="Huang J."/>
            <person name="Wang M."/>
            <person name="Liu G.H."/>
            <person name="Yang H.J."/>
            <person name="Xiao X.J."/>
            <person name="Hsiao Y.Y."/>
            <person name="Wu W.L."/>
            <person name="Chen Y.Y."/>
            <person name="Mitsuda N."/>
            <person name="Ohme-Takagi M."/>
            <person name="Luo Y.B."/>
            <person name="Van de Peer Y."/>
            <person name="Liu Z.J."/>
        </authorList>
    </citation>
    <scope>NUCLEOTIDE SEQUENCE [LARGE SCALE GENOMIC DNA]</scope>
    <source>
        <tissue evidence="5">The whole plant</tissue>
    </source>
</reference>
<dbReference type="PANTHER" id="PTHR42648">
    <property type="entry name" value="TRANSPOSASE, PUTATIVE-RELATED"/>
    <property type="match status" value="1"/>
</dbReference>
<dbReference type="InterPro" id="IPR039537">
    <property type="entry name" value="Retrotran_Ty1/copia-like"/>
</dbReference>
<feature type="domain" description="Integrase catalytic" evidence="4">
    <location>
        <begin position="507"/>
        <end position="673"/>
    </location>
</feature>
<evidence type="ECO:0000256" key="3">
    <source>
        <dbReference type="ARBA" id="ARBA00022801"/>
    </source>
</evidence>
<dbReference type="Pfam" id="PF07727">
    <property type="entry name" value="RVT_2"/>
    <property type="match status" value="1"/>
</dbReference>
<dbReference type="InterPro" id="IPR013103">
    <property type="entry name" value="RVT_2"/>
</dbReference>
<dbReference type="GO" id="GO:0008233">
    <property type="term" value="F:peptidase activity"/>
    <property type="evidence" value="ECO:0007669"/>
    <property type="project" value="UniProtKB-KW"/>
</dbReference>
<dbReference type="InterPro" id="IPR012337">
    <property type="entry name" value="RNaseH-like_sf"/>
</dbReference>
<dbReference type="InterPro" id="IPR036397">
    <property type="entry name" value="RNaseH_sf"/>
</dbReference>
<dbReference type="Pfam" id="PF14223">
    <property type="entry name" value="Retrotran_gag_2"/>
    <property type="match status" value="1"/>
</dbReference>
<proteinExistence type="predicted"/>
<dbReference type="InterPro" id="IPR001584">
    <property type="entry name" value="Integrase_cat-core"/>
</dbReference>
<dbReference type="AlphaFoldDB" id="A0A2I0V6M5"/>
<sequence>MASSSSAASSQSTNLSERATNVAGIPANLKFVVSNLRTLVPTQLSTDNYAIWRSQIVKLLRANGFEQFLASSDHDLDRQEPTSEPGNISNGDTTVWSLTDQNLSAAICSTISSIVLPYVLCLESTAAVWKALETIFQSSNRSKVIQLKNELHNIQMNEQSMLQYLTAIKNLVDQIAAAGAKIENEDVIMYILNGLTPAYQAFKTTIRTMQTSLSLDNFYSLLISEEIHVKNDANKTYSHPNHQIALYANIGRPKRNRGRSSSTNQYNNRDTSKPVHVCHICNKKGRTATSCWHRLNVNYIPQSTSSDPVKGLAATTTNSHPQEWFLDSGASAHMTNASDNLSNPSIYRGSESVTIGDGRNLSIAQSGNGILPTPNRKLILSNLLHIPNISYNLLSISTLVRDNKISITFTPNGFVMKDLMTDNTLLHGPCKEGLYPIASSQPIISALSANKAPSATWHNRLGHPNNQTLRLLASMQPHLHISVKDLECISCKSCKDHKFPFARSSNRKFNPLELLHSDVWGPSPIASNQEFRYYVSFVDDYSQFTWLFPLKNKSEVFETFVKLKQLIENQFNSKIKILRTDGGAEYINNMFRKFLETNGIEHQRSCPYTPEQNGVAERKHRHIIEIARTLLHQASLSAKLWTDVVLTVVYLINRLPSTNTKSVSPFQLLYKEPPSYSHLKTFGCECFPLTPHTLRNKLQQKYISYVFLGYLDQYKGYKCYNRSTNSVSISRHVTFIEDSFLFKTDQEIEPSNVQNTAPAFLMPHSSVHTLSPRQNSEFQNLQTAQQIRQEPSKSLSNCNIPAKTTTTQHPMVTRLRTGSLRPRNRLNLIHHQSDNSPLDPTTYQEASKFPAWRQALASEFLALQRQGTWNLVPPPPSAPVLGCRWTFRTKRHADGSVARFKARLVAQGNHQEHGIDYLETFSPVAKLPTIRILITVALFHNWDIQQFDVENAFLHGTLSESLYEATKGL</sequence>
<evidence type="ECO:0000259" key="4">
    <source>
        <dbReference type="PROSITE" id="PS50994"/>
    </source>
</evidence>
<dbReference type="InterPro" id="IPR054722">
    <property type="entry name" value="PolX-like_BBD"/>
</dbReference>
<dbReference type="GO" id="GO:0003676">
    <property type="term" value="F:nucleic acid binding"/>
    <property type="evidence" value="ECO:0007669"/>
    <property type="project" value="InterPro"/>
</dbReference>
<dbReference type="Pfam" id="PF00665">
    <property type="entry name" value="rve"/>
    <property type="match status" value="1"/>
</dbReference>
<dbReference type="Pfam" id="PF25597">
    <property type="entry name" value="SH3_retrovirus"/>
    <property type="match status" value="1"/>
</dbReference>
<accession>A0A2I0V6M5</accession>